<dbReference type="EMBL" id="BAAALD010000004">
    <property type="protein sequence ID" value="GAA1070662.1"/>
    <property type="molecule type" value="Genomic_DNA"/>
</dbReference>
<dbReference type="Gene3D" id="1.10.357.10">
    <property type="entry name" value="Tetracycline Repressor, domain 2"/>
    <property type="match status" value="1"/>
</dbReference>
<evidence type="ECO:0000313" key="7">
    <source>
        <dbReference type="Proteomes" id="UP001499987"/>
    </source>
</evidence>
<dbReference type="PRINTS" id="PR00455">
    <property type="entry name" value="HTHTETR"/>
</dbReference>
<name>A0ABP4DU12_9ACTN</name>
<dbReference type="Pfam" id="PF21597">
    <property type="entry name" value="TetR_C_43"/>
    <property type="match status" value="1"/>
</dbReference>
<dbReference type="RefSeq" id="WP_344621945.1">
    <property type="nucleotide sequence ID" value="NZ_BAAALD010000004.1"/>
</dbReference>
<dbReference type="InterPro" id="IPR036271">
    <property type="entry name" value="Tet_transcr_reg_TetR-rel_C_sf"/>
</dbReference>
<organism evidence="6 7">
    <name type="scientific">Kitasatospora arboriphila</name>
    <dbReference type="NCBI Taxonomy" id="258052"/>
    <lineage>
        <taxon>Bacteria</taxon>
        <taxon>Bacillati</taxon>
        <taxon>Actinomycetota</taxon>
        <taxon>Actinomycetes</taxon>
        <taxon>Kitasatosporales</taxon>
        <taxon>Streptomycetaceae</taxon>
        <taxon>Kitasatospora</taxon>
    </lineage>
</organism>
<dbReference type="InterPro" id="IPR050109">
    <property type="entry name" value="HTH-type_TetR-like_transc_reg"/>
</dbReference>
<dbReference type="SUPFAM" id="SSF48498">
    <property type="entry name" value="Tetracyclin repressor-like, C-terminal domain"/>
    <property type="match status" value="1"/>
</dbReference>
<comment type="caution">
    <text evidence="6">The sequence shown here is derived from an EMBL/GenBank/DDBJ whole genome shotgun (WGS) entry which is preliminary data.</text>
</comment>
<dbReference type="InterPro" id="IPR049445">
    <property type="entry name" value="TetR_SbtR-like_C"/>
</dbReference>
<dbReference type="PANTHER" id="PTHR30055:SF234">
    <property type="entry name" value="HTH-TYPE TRANSCRIPTIONAL REGULATOR BETI"/>
    <property type="match status" value="1"/>
</dbReference>
<protein>
    <submittedName>
        <fullName evidence="6">Helix-turn-helix domain-containing protein</fullName>
    </submittedName>
</protein>
<keyword evidence="2 4" id="KW-0238">DNA-binding</keyword>
<sequence>MTTVSAKPAGQRLRADAERNRARIITAAREAIVEHGAEAPLDEIARRAGVGNATLYRNFSDRRELLHHVTLSVLTRVLEHAEAGLAEPDAFEGLSRFTHAAADERIGALCPMVSDHIDHDDPELERALLQLKAAAAELIARVHASGQLRADIGVGDYFLGVTQLTRPLPGTGCLDLDQFVHRHLQVFLDGLRAPATSVLPGRAASFEDLKRAD</sequence>
<keyword evidence="3" id="KW-0804">Transcription</keyword>
<accession>A0ABP4DU12</accession>
<keyword evidence="1" id="KW-0805">Transcription regulation</keyword>
<gene>
    <name evidence="6" type="ORF">GCM10009663_06790</name>
</gene>
<evidence type="ECO:0000256" key="1">
    <source>
        <dbReference type="ARBA" id="ARBA00023015"/>
    </source>
</evidence>
<dbReference type="SUPFAM" id="SSF46689">
    <property type="entry name" value="Homeodomain-like"/>
    <property type="match status" value="1"/>
</dbReference>
<dbReference type="Pfam" id="PF00440">
    <property type="entry name" value="TetR_N"/>
    <property type="match status" value="1"/>
</dbReference>
<dbReference type="InterPro" id="IPR009057">
    <property type="entry name" value="Homeodomain-like_sf"/>
</dbReference>
<evidence type="ECO:0000259" key="5">
    <source>
        <dbReference type="PROSITE" id="PS50977"/>
    </source>
</evidence>
<keyword evidence="7" id="KW-1185">Reference proteome</keyword>
<evidence type="ECO:0000256" key="4">
    <source>
        <dbReference type="PROSITE-ProRule" id="PRU00335"/>
    </source>
</evidence>
<evidence type="ECO:0000256" key="2">
    <source>
        <dbReference type="ARBA" id="ARBA00023125"/>
    </source>
</evidence>
<evidence type="ECO:0000256" key="3">
    <source>
        <dbReference type="ARBA" id="ARBA00023163"/>
    </source>
</evidence>
<feature type="domain" description="HTH tetR-type" evidence="5">
    <location>
        <begin position="18"/>
        <end position="77"/>
    </location>
</feature>
<dbReference type="Proteomes" id="UP001499987">
    <property type="component" value="Unassembled WGS sequence"/>
</dbReference>
<feature type="DNA-binding region" description="H-T-H motif" evidence="4">
    <location>
        <begin position="40"/>
        <end position="59"/>
    </location>
</feature>
<dbReference type="PANTHER" id="PTHR30055">
    <property type="entry name" value="HTH-TYPE TRANSCRIPTIONAL REGULATOR RUTR"/>
    <property type="match status" value="1"/>
</dbReference>
<dbReference type="InterPro" id="IPR001647">
    <property type="entry name" value="HTH_TetR"/>
</dbReference>
<proteinExistence type="predicted"/>
<dbReference type="PROSITE" id="PS50977">
    <property type="entry name" value="HTH_TETR_2"/>
    <property type="match status" value="1"/>
</dbReference>
<evidence type="ECO:0000313" key="6">
    <source>
        <dbReference type="EMBL" id="GAA1070662.1"/>
    </source>
</evidence>
<reference evidence="7" key="1">
    <citation type="journal article" date="2019" name="Int. J. Syst. Evol. Microbiol.">
        <title>The Global Catalogue of Microorganisms (GCM) 10K type strain sequencing project: providing services to taxonomists for standard genome sequencing and annotation.</title>
        <authorList>
            <consortium name="The Broad Institute Genomics Platform"/>
            <consortium name="The Broad Institute Genome Sequencing Center for Infectious Disease"/>
            <person name="Wu L."/>
            <person name="Ma J."/>
        </authorList>
    </citation>
    <scope>NUCLEOTIDE SEQUENCE [LARGE SCALE GENOMIC DNA]</scope>
    <source>
        <strain evidence="7">JCM 13002</strain>
    </source>
</reference>